<dbReference type="VEuPathDB" id="FungiDB:F4678DRAFT_422631"/>
<dbReference type="EMBL" id="JANPWZ010001362">
    <property type="protein sequence ID" value="KAJ3566388.1"/>
    <property type="molecule type" value="Genomic_DNA"/>
</dbReference>
<accession>A0A9W8NB17</accession>
<dbReference type="Gene3D" id="1.25.40.430">
    <property type="match status" value="1"/>
</dbReference>
<comment type="caution">
    <text evidence="1">The sequence shown here is derived from an EMBL/GenBank/DDBJ whole genome shotgun (WGS) entry which is preliminary data.</text>
</comment>
<reference evidence="1" key="1">
    <citation type="submission" date="2022-07" db="EMBL/GenBank/DDBJ databases">
        <title>Genome Sequence of Xylaria arbuscula.</title>
        <authorList>
            <person name="Buettner E."/>
        </authorList>
    </citation>
    <scope>NUCLEOTIDE SEQUENCE</scope>
    <source>
        <strain evidence="1">VT107</strain>
    </source>
</reference>
<evidence type="ECO:0000313" key="2">
    <source>
        <dbReference type="Proteomes" id="UP001148614"/>
    </source>
</evidence>
<dbReference type="Proteomes" id="UP001148614">
    <property type="component" value="Unassembled WGS sequence"/>
</dbReference>
<gene>
    <name evidence="1" type="ORF">NPX13_g7145</name>
</gene>
<sequence length="66" mass="7217">MAAGDLIDFDIIEGQKENIQSLPGGRSAKKLVEVFAPSPLQKLPTPTDTKTVNDHIRAEYEPKSPL</sequence>
<proteinExistence type="predicted"/>
<organism evidence="1 2">
    <name type="scientific">Xylaria arbuscula</name>
    <dbReference type="NCBI Taxonomy" id="114810"/>
    <lineage>
        <taxon>Eukaryota</taxon>
        <taxon>Fungi</taxon>
        <taxon>Dikarya</taxon>
        <taxon>Ascomycota</taxon>
        <taxon>Pezizomycotina</taxon>
        <taxon>Sordariomycetes</taxon>
        <taxon>Xylariomycetidae</taxon>
        <taxon>Xylariales</taxon>
        <taxon>Xylariaceae</taxon>
        <taxon>Xylaria</taxon>
    </lineage>
</organism>
<keyword evidence="2" id="KW-1185">Reference proteome</keyword>
<evidence type="ECO:0000313" key="1">
    <source>
        <dbReference type="EMBL" id="KAJ3566388.1"/>
    </source>
</evidence>
<protein>
    <submittedName>
        <fullName evidence="1">Uncharacterized protein</fullName>
    </submittedName>
</protein>
<name>A0A9W8NB17_9PEZI</name>
<dbReference type="AlphaFoldDB" id="A0A9W8NB17"/>